<dbReference type="PATRIC" id="fig|634498.28.peg.20"/>
<keyword evidence="5" id="KW-1185">Reference proteome</keyword>
<evidence type="ECO:0000313" key="5">
    <source>
        <dbReference type="Proteomes" id="UP000008680"/>
    </source>
</evidence>
<gene>
    <name evidence="4" type="ordered locus">mru_0019</name>
</gene>
<reference evidence="4 5" key="1">
    <citation type="journal article" date="2010" name="PLoS ONE">
        <title>The genome sequence of the rumen methanogen Methanobrevibacter ruminantium reveals new possibilities for controlling ruminant methane emissions.</title>
        <authorList>
            <person name="Leahy S.C."/>
            <person name="Kelly W.J."/>
            <person name="Altermann E."/>
            <person name="Ronimus R.S."/>
            <person name="Yeoman C.J."/>
            <person name="Pacheco D.M."/>
            <person name="Li D."/>
            <person name="Kong Z."/>
            <person name="McTavish S."/>
            <person name="Sang C."/>
            <person name="Lambie S.C."/>
            <person name="Janssen P.H."/>
            <person name="Dey D."/>
            <person name="Attwood G.T."/>
        </authorList>
    </citation>
    <scope>NUCLEOTIDE SEQUENCE [LARGE SCALE GENOMIC DNA]</scope>
    <source>
        <strain evidence="5">ATCC 35063 / DSM 1093 / JCM 13430 / OCM 146 / M1</strain>
    </source>
</reference>
<keyword evidence="2" id="KW-0812">Transmembrane</keyword>
<feature type="compositionally biased region" description="Acidic residues" evidence="1">
    <location>
        <begin position="304"/>
        <end position="316"/>
    </location>
</feature>
<dbReference type="eggNOG" id="arCOG07611">
    <property type="taxonomic scope" value="Archaea"/>
</dbReference>
<dbReference type="Proteomes" id="UP000008680">
    <property type="component" value="Chromosome"/>
</dbReference>
<evidence type="ECO:0000256" key="2">
    <source>
        <dbReference type="SAM" id="Phobius"/>
    </source>
</evidence>
<evidence type="ECO:0000313" key="4">
    <source>
        <dbReference type="EMBL" id="ADC45871.1"/>
    </source>
</evidence>
<evidence type="ECO:0000256" key="1">
    <source>
        <dbReference type="SAM" id="MobiDB-lite"/>
    </source>
</evidence>
<keyword evidence="2" id="KW-0472">Membrane</keyword>
<feature type="compositionally biased region" description="Basic and acidic residues" evidence="1">
    <location>
        <begin position="111"/>
        <end position="121"/>
    </location>
</feature>
<evidence type="ECO:0000259" key="3">
    <source>
        <dbReference type="Pfam" id="PF01345"/>
    </source>
</evidence>
<feature type="domain" description="DUF11" evidence="3">
    <location>
        <begin position="153"/>
        <end position="256"/>
    </location>
</feature>
<dbReference type="InterPro" id="IPR001434">
    <property type="entry name" value="OmcB-like_DUF11"/>
</dbReference>
<dbReference type="STRING" id="634498.mru_0019"/>
<keyword evidence="2" id="KW-1133">Transmembrane helix</keyword>
<feature type="region of interest" description="Disordered" evidence="1">
    <location>
        <begin position="304"/>
        <end position="325"/>
    </location>
</feature>
<dbReference type="KEGG" id="mru:mru_0019"/>
<protein>
    <submittedName>
        <fullName evidence="4">Adhesin-like protein</fullName>
    </submittedName>
</protein>
<dbReference type="EMBL" id="CP001719">
    <property type="protein sequence ID" value="ADC45871.1"/>
    <property type="molecule type" value="Genomic_DNA"/>
</dbReference>
<feature type="transmembrane region" description="Helical" evidence="2">
    <location>
        <begin position="381"/>
        <end position="399"/>
    </location>
</feature>
<name>D3E4H5_METRM</name>
<accession>D3E4H5</accession>
<dbReference type="AlphaFoldDB" id="D3E4H5"/>
<sequence>MVKMKFKRSLILAVILIILFSLGTVAASENIVIDESSDSNLVIDHAKDNYLFNGPIKDNYLSSSSISDNYLSKGVLDDSYLSRSDLDDSYLSMDDGKGSIDLTNHNQLSNSDDKQLKTSNLEDEKQLESVNKGDKLLKDSNDNVDLFINMDVKTSLTNKQYNRAGSEVPWIITVSSLNGTSYNTQVRDVLSENLQYLSHNATMGTFDPENGIWTVGDLESSKNASLTILTRLKRDGTYINKAYATTDSNDVNLLNNFLIISIRTGSSKITSNITETSDEREGIQHNVHYASMVDTDFIYRYEEDSSEDDGGNEEGQSEGNSHTKTRSLGNKLKLFNAQNIDYHSLSKNIGGALGFGYNSNGGFLNSKDIYEALFVYDYTRIPIIVFAAFLVVLASIVGYDKVKSSK</sequence>
<dbReference type="Pfam" id="PF01345">
    <property type="entry name" value="DUF11"/>
    <property type="match status" value="1"/>
</dbReference>
<proteinExistence type="predicted"/>
<feature type="region of interest" description="Disordered" evidence="1">
    <location>
        <begin position="102"/>
        <end position="121"/>
    </location>
</feature>
<dbReference type="HOGENOM" id="CLU_677259_0_0_2"/>
<organism evidence="4 5">
    <name type="scientific">Methanobrevibacter ruminantium (strain ATCC 35063 / DSM 1093 / JCM 13430 / OCM 146 / M1)</name>
    <name type="common">Methanobacterium ruminantium</name>
    <dbReference type="NCBI Taxonomy" id="634498"/>
    <lineage>
        <taxon>Archaea</taxon>
        <taxon>Methanobacteriati</taxon>
        <taxon>Methanobacteriota</taxon>
        <taxon>Methanomada group</taxon>
        <taxon>Methanobacteria</taxon>
        <taxon>Methanobacteriales</taxon>
        <taxon>Methanobacteriaceae</taxon>
        <taxon>Methanobrevibacter</taxon>
    </lineage>
</organism>